<protein>
    <recommendedName>
        <fullName evidence="8">Serine/threonine protein phosphatase</fullName>
    </recommendedName>
</protein>
<reference evidence="6 7" key="1">
    <citation type="submission" date="2018-05" db="EMBL/GenBank/DDBJ databases">
        <title>Draft genome of Methanospirillum lacunae Ki8-1.</title>
        <authorList>
            <person name="Dueholm M.S."/>
            <person name="Nielsen P.H."/>
            <person name="Bakmann L.F."/>
            <person name="Otzen D.E."/>
        </authorList>
    </citation>
    <scope>NUCLEOTIDE SEQUENCE [LARGE SCALE GENOMIC DNA]</scope>
    <source>
        <strain evidence="6 7">Ki8-1</strain>
    </source>
</reference>
<proteinExistence type="predicted"/>
<dbReference type="PANTHER" id="PTHR43156">
    <property type="entry name" value="STAGE II SPORULATION PROTEIN E-RELATED"/>
    <property type="match status" value="1"/>
</dbReference>
<feature type="coiled-coil region" evidence="2">
    <location>
        <begin position="370"/>
        <end position="397"/>
    </location>
</feature>
<feature type="transmembrane region" description="Helical" evidence="3">
    <location>
        <begin position="7"/>
        <end position="30"/>
    </location>
</feature>
<feature type="transmembrane region" description="Helical" evidence="3">
    <location>
        <begin position="313"/>
        <end position="335"/>
    </location>
</feature>
<evidence type="ECO:0000259" key="5">
    <source>
        <dbReference type="PROSITE" id="PS51746"/>
    </source>
</evidence>
<dbReference type="SUPFAM" id="SSF81606">
    <property type="entry name" value="PP2C-like"/>
    <property type="match status" value="1"/>
</dbReference>
<dbReference type="Gene3D" id="3.60.40.10">
    <property type="entry name" value="PPM-type phosphatase domain"/>
    <property type="match status" value="1"/>
</dbReference>
<dbReference type="GO" id="GO:0016791">
    <property type="term" value="F:phosphatase activity"/>
    <property type="evidence" value="ECO:0007669"/>
    <property type="project" value="TreeGrafter"/>
</dbReference>
<dbReference type="InterPro" id="IPR052016">
    <property type="entry name" value="Bact_Sigma-Reg"/>
</dbReference>
<dbReference type="GeneID" id="97547785"/>
<keyword evidence="7" id="KW-1185">Reference proteome</keyword>
<dbReference type="OrthoDB" id="342253at2157"/>
<dbReference type="InterPro" id="IPR036457">
    <property type="entry name" value="PPM-type-like_dom_sf"/>
</dbReference>
<evidence type="ECO:0000256" key="1">
    <source>
        <dbReference type="ARBA" id="ARBA00022801"/>
    </source>
</evidence>
<dbReference type="Gene3D" id="6.10.340.10">
    <property type="match status" value="1"/>
</dbReference>
<evidence type="ECO:0008006" key="8">
    <source>
        <dbReference type="Google" id="ProtNLM"/>
    </source>
</evidence>
<dbReference type="EMBL" id="QGMY01000007">
    <property type="protein sequence ID" value="PWR72325.1"/>
    <property type="molecule type" value="Genomic_DNA"/>
</dbReference>
<dbReference type="GO" id="GO:0007165">
    <property type="term" value="P:signal transduction"/>
    <property type="evidence" value="ECO:0007669"/>
    <property type="project" value="InterPro"/>
</dbReference>
<dbReference type="GO" id="GO:0016020">
    <property type="term" value="C:membrane"/>
    <property type="evidence" value="ECO:0007669"/>
    <property type="project" value="InterPro"/>
</dbReference>
<dbReference type="RefSeq" id="WP_109968815.1">
    <property type="nucleotide sequence ID" value="NZ_CP176093.1"/>
</dbReference>
<keyword evidence="1" id="KW-0378">Hydrolase</keyword>
<feature type="domain" description="HAMP" evidence="4">
    <location>
        <begin position="337"/>
        <end position="389"/>
    </location>
</feature>
<dbReference type="PANTHER" id="PTHR43156:SF2">
    <property type="entry name" value="STAGE II SPORULATION PROTEIN E"/>
    <property type="match status" value="1"/>
</dbReference>
<dbReference type="PROSITE" id="PS50885">
    <property type="entry name" value="HAMP"/>
    <property type="match status" value="1"/>
</dbReference>
<dbReference type="InterPro" id="IPR001932">
    <property type="entry name" value="PPM-type_phosphatase-like_dom"/>
</dbReference>
<dbReference type="SUPFAM" id="SSF158472">
    <property type="entry name" value="HAMP domain-like"/>
    <property type="match status" value="1"/>
</dbReference>
<dbReference type="PROSITE" id="PS51746">
    <property type="entry name" value="PPM_2"/>
    <property type="match status" value="1"/>
</dbReference>
<accession>A0A2V2N186</accession>
<evidence type="ECO:0000256" key="3">
    <source>
        <dbReference type="SAM" id="Phobius"/>
    </source>
</evidence>
<keyword evidence="3" id="KW-0812">Transmembrane</keyword>
<name>A0A2V2N186_9EURY</name>
<evidence type="ECO:0000313" key="7">
    <source>
        <dbReference type="Proteomes" id="UP000245657"/>
    </source>
</evidence>
<dbReference type="SMART" id="SM00331">
    <property type="entry name" value="PP2C_SIG"/>
    <property type="match status" value="1"/>
</dbReference>
<dbReference type="Proteomes" id="UP000245657">
    <property type="component" value="Unassembled WGS sequence"/>
</dbReference>
<sequence>MKKSIRNYLIINIILVIAIVVGGVIVFSYLSAKDDVLYENEIMQAYSEKNIIESVDLVNDGLKLIDDTLNSDTEKLLQKYLDAYNRSNASPENMDLEALSSTFSKEINRTVNLYIFNADGIIAYTNEPHVKGLDTNKQFPEFFKSLTSVRLGTRSVKDRVVHSAQDLNDSTVSGELTKFGYIPTPDHRFVLETGIKSEEFADSRTQLSYQEMIEKIGKINTDIEKIQVYTVYQFCSAEWYAKGRAAKQNITTSPLIQKAIEERSHLSEINSESGNLIKYLFIDLKDPDAVSDDSIVVVIEYGKERMESLLQGLIIKFVVLSFFAILAGLILAFVISKRISISIRTIMDDVRRIAGGDLDHTIGGMNTEEFSDLQLSINQMIKKIKQYSEELERRRTELLVASHIQQAILPTKISIPEGYDLAAINIPALDVGGDFFDIFSREKGTCTLVLADVAGKGVAASLLMALSSTIIRVLSRWTIKPIEILQASNNIFIEDSGTVSFITMFYAMLNISSARLQYVNAGHNPPILYRSDGSIEMLDSNGPVIGLMDTASYEQKNIDLHTGDVLVIYSDGVTEAMNSEGIMFSEENLCKVIRENHQKSATDIIQVILQEIRDFIKEEPQSDDITIMVLKK</sequence>
<dbReference type="InterPro" id="IPR003660">
    <property type="entry name" value="HAMP_dom"/>
</dbReference>
<organism evidence="6 7">
    <name type="scientific">Methanospirillum lacunae</name>
    <dbReference type="NCBI Taxonomy" id="668570"/>
    <lineage>
        <taxon>Archaea</taxon>
        <taxon>Methanobacteriati</taxon>
        <taxon>Methanobacteriota</taxon>
        <taxon>Stenosarchaea group</taxon>
        <taxon>Methanomicrobia</taxon>
        <taxon>Methanomicrobiales</taxon>
        <taxon>Methanospirillaceae</taxon>
        <taxon>Methanospirillum</taxon>
    </lineage>
</organism>
<dbReference type="AlphaFoldDB" id="A0A2V2N186"/>
<comment type="caution">
    <text evidence="6">The sequence shown here is derived from an EMBL/GenBank/DDBJ whole genome shotgun (WGS) entry which is preliminary data.</text>
</comment>
<feature type="domain" description="PPM-type phosphatase" evidence="5">
    <location>
        <begin position="418"/>
        <end position="632"/>
    </location>
</feature>
<evidence type="ECO:0000259" key="4">
    <source>
        <dbReference type="PROSITE" id="PS50885"/>
    </source>
</evidence>
<keyword evidence="3" id="KW-0472">Membrane</keyword>
<evidence type="ECO:0000256" key="2">
    <source>
        <dbReference type="SAM" id="Coils"/>
    </source>
</evidence>
<gene>
    <name evidence="6" type="ORF">DK846_10160</name>
</gene>
<evidence type="ECO:0000313" key="6">
    <source>
        <dbReference type="EMBL" id="PWR72325.1"/>
    </source>
</evidence>
<keyword evidence="3" id="KW-1133">Transmembrane helix</keyword>
<dbReference type="Pfam" id="PF07228">
    <property type="entry name" value="SpoIIE"/>
    <property type="match status" value="1"/>
</dbReference>
<keyword evidence="2" id="KW-0175">Coiled coil</keyword>